<evidence type="ECO:0000313" key="1">
    <source>
        <dbReference type="EMBL" id="GEU82539.1"/>
    </source>
</evidence>
<organism evidence="1">
    <name type="scientific">Tanacetum cinerariifolium</name>
    <name type="common">Dalmatian daisy</name>
    <name type="synonym">Chrysanthemum cinerariifolium</name>
    <dbReference type="NCBI Taxonomy" id="118510"/>
    <lineage>
        <taxon>Eukaryota</taxon>
        <taxon>Viridiplantae</taxon>
        <taxon>Streptophyta</taxon>
        <taxon>Embryophyta</taxon>
        <taxon>Tracheophyta</taxon>
        <taxon>Spermatophyta</taxon>
        <taxon>Magnoliopsida</taxon>
        <taxon>eudicotyledons</taxon>
        <taxon>Gunneridae</taxon>
        <taxon>Pentapetalae</taxon>
        <taxon>asterids</taxon>
        <taxon>campanulids</taxon>
        <taxon>Asterales</taxon>
        <taxon>Asteraceae</taxon>
        <taxon>Asteroideae</taxon>
        <taxon>Anthemideae</taxon>
        <taxon>Anthemidinae</taxon>
        <taxon>Tanacetum</taxon>
    </lineage>
</organism>
<reference evidence="1" key="1">
    <citation type="journal article" date="2019" name="Sci. Rep.">
        <title>Draft genome of Tanacetum cinerariifolium, the natural source of mosquito coil.</title>
        <authorList>
            <person name="Yamashiro T."/>
            <person name="Shiraishi A."/>
            <person name="Satake H."/>
            <person name="Nakayama K."/>
        </authorList>
    </citation>
    <scope>NUCLEOTIDE SEQUENCE</scope>
</reference>
<dbReference type="EMBL" id="BKCJ010008499">
    <property type="protein sequence ID" value="GEU82539.1"/>
    <property type="molecule type" value="Genomic_DNA"/>
</dbReference>
<name>A0A6L2NAB7_TANCI</name>
<dbReference type="AlphaFoldDB" id="A0A6L2NAB7"/>
<evidence type="ECO:0008006" key="2">
    <source>
        <dbReference type="Google" id="ProtNLM"/>
    </source>
</evidence>
<accession>A0A6L2NAB7</accession>
<comment type="caution">
    <text evidence="1">The sequence shown here is derived from an EMBL/GenBank/DDBJ whole genome shotgun (WGS) entry which is preliminary data.</text>
</comment>
<gene>
    <name evidence="1" type="ORF">Tci_054517</name>
</gene>
<proteinExistence type="predicted"/>
<sequence length="118" mass="12703">MSTSTHPIIILSDSDVENVFSSINTPDYTSASPNYSPALLRNIASDSETKSEPLEDPFEDHSAPLAISPFHNDLYMKVMQAYNATSSESPIPPPQAPIAPPTVLPLSLVLPPSPLFDP</sequence>
<protein>
    <recommendedName>
        <fullName evidence="2">Reverse transcriptase domain-containing protein</fullName>
    </recommendedName>
</protein>